<reference evidence="1 2" key="1">
    <citation type="submission" date="2019-01" db="EMBL/GenBank/DDBJ databases">
        <authorList>
            <person name="Chen W.-M."/>
        </authorList>
    </citation>
    <scope>NUCLEOTIDE SEQUENCE [LARGE SCALE GENOMIC DNA]</scope>
    <source>
        <strain evidence="1 2">HPM-16</strain>
    </source>
</reference>
<dbReference type="RefSeq" id="WP_127694300.1">
    <property type="nucleotide sequence ID" value="NZ_SACQ01000004.1"/>
</dbReference>
<protein>
    <submittedName>
        <fullName evidence="1">GNAT family N-acetyltransferase</fullName>
    </submittedName>
</protein>
<keyword evidence="1" id="KW-0808">Transferase</keyword>
<organism evidence="1 2">
    <name type="scientific">Neptunomonas marina</name>
    <dbReference type="NCBI Taxonomy" id="1815562"/>
    <lineage>
        <taxon>Bacteria</taxon>
        <taxon>Pseudomonadati</taxon>
        <taxon>Pseudomonadota</taxon>
        <taxon>Gammaproteobacteria</taxon>
        <taxon>Oceanospirillales</taxon>
        <taxon>Oceanospirillaceae</taxon>
        <taxon>Neptunomonas</taxon>
    </lineage>
</organism>
<accession>A0A437Q892</accession>
<dbReference type="Proteomes" id="UP000282818">
    <property type="component" value="Unassembled WGS sequence"/>
</dbReference>
<dbReference type="GO" id="GO:0016740">
    <property type="term" value="F:transferase activity"/>
    <property type="evidence" value="ECO:0007669"/>
    <property type="project" value="UniProtKB-KW"/>
</dbReference>
<keyword evidence="2" id="KW-1185">Reference proteome</keyword>
<proteinExistence type="predicted"/>
<name>A0A437Q892_9GAMM</name>
<comment type="caution">
    <text evidence="1">The sequence shown here is derived from an EMBL/GenBank/DDBJ whole genome shotgun (WGS) entry which is preliminary data.</text>
</comment>
<dbReference type="Pfam" id="PF13444">
    <property type="entry name" value="Acetyltransf_5"/>
    <property type="match status" value="1"/>
</dbReference>
<dbReference type="AlphaFoldDB" id="A0A437Q892"/>
<sequence>MSVSFELSREPRMLQQYYRIREQCFRLELGVAGFDGGEDCYDGLSDVLVIRDGDRCIGGVRMLDPAKLPGHRLPFEAGDVDIRRYLSIEQEPLSQYCQWSRLAIDPKYRNKVDLLQFCNALTESAKNKGFLYSLYISEGIRTRLFMKLHKKLGFDYHILEDVEVPVENGFDQFKHLLSVARLDKQMIEITPPAIQFGQTA</sequence>
<dbReference type="SUPFAM" id="SSF55729">
    <property type="entry name" value="Acyl-CoA N-acyltransferases (Nat)"/>
    <property type="match status" value="1"/>
</dbReference>
<evidence type="ECO:0000313" key="2">
    <source>
        <dbReference type="Proteomes" id="UP000282818"/>
    </source>
</evidence>
<gene>
    <name evidence="1" type="ORF">EOE65_10680</name>
</gene>
<dbReference type="EMBL" id="SACQ01000004">
    <property type="protein sequence ID" value="RVU30764.1"/>
    <property type="molecule type" value="Genomic_DNA"/>
</dbReference>
<dbReference type="InterPro" id="IPR016181">
    <property type="entry name" value="Acyl_CoA_acyltransferase"/>
</dbReference>
<evidence type="ECO:0000313" key="1">
    <source>
        <dbReference type="EMBL" id="RVU30764.1"/>
    </source>
</evidence>
<dbReference type="Gene3D" id="3.40.630.30">
    <property type="match status" value="1"/>
</dbReference>